<evidence type="ECO:0000313" key="2">
    <source>
        <dbReference type="EMBL" id="MEH7828435.1"/>
    </source>
</evidence>
<evidence type="ECO:0000313" key="3">
    <source>
        <dbReference type="Proteomes" id="UP001431963"/>
    </source>
</evidence>
<reference evidence="2" key="1">
    <citation type="submission" date="2024-02" db="EMBL/GenBank/DDBJ databases">
        <title>Genome sequences of strain Gemmobacter sp. JM10B15.</title>
        <authorList>
            <person name="Zhang M."/>
        </authorList>
    </citation>
    <scope>NUCLEOTIDE SEQUENCE</scope>
    <source>
        <strain evidence="2">JM10B15</strain>
    </source>
</reference>
<dbReference type="Proteomes" id="UP001431963">
    <property type="component" value="Unassembled WGS sequence"/>
</dbReference>
<dbReference type="RefSeq" id="WP_335422368.1">
    <property type="nucleotide sequence ID" value="NZ_JBALHR010000004.1"/>
</dbReference>
<name>A0ABU8BUQ3_9RHOB</name>
<protein>
    <submittedName>
        <fullName evidence="2">Uncharacterized protein</fullName>
    </submittedName>
</protein>
<dbReference type="EMBL" id="JBALHR010000004">
    <property type="protein sequence ID" value="MEH7828435.1"/>
    <property type="molecule type" value="Genomic_DNA"/>
</dbReference>
<organism evidence="2 3">
    <name type="scientific">Gemmobacter denitrificans</name>
    <dbReference type="NCBI Taxonomy" id="3123040"/>
    <lineage>
        <taxon>Bacteria</taxon>
        <taxon>Pseudomonadati</taxon>
        <taxon>Pseudomonadota</taxon>
        <taxon>Alphaproteobacteria</taxon>
        <taxon>Rhodobacterales</taxon>
        <taxon>Paracoccaceae</taxon>
        <taxon>Gemmobacter</taxon>
    </lineage>
</organism>
<keyword evidence="1" id="KW-0732">Signal</keyword>
<gene>
    <name evidence="2" type="ORF">V6590_09740</name>
</gene>
<accession>A0ABU8BUQ3</accession>
<comment type="caution">
    <text evidence="2">The sequence shown here is derived from an EMBL/GenBank/DDBJ whole genome shotgun (WGS) entry which is preliminary data.</text>
</comment>
<feature type="chain" id="PRO_5045215476" evidence="1">
    <location>
        <begin position="21"/>
        <end position="146"/>
    </location>
</feature>
<keyword evidence="3" id="KW-1185">Reference proteome</keyword>
<feature type="signal peptide" evidence="1">
    <location>
        <begin position="1"/>
        <end position="20"/>
    </location>
</feature>
<sequence length="146" mass="15719">MKAARLTFLLACTLSAPAGAAPDVSKTYSYSDPVFAAQDEACIAAALRELAQAFDGLQHISLVRNDVFDIRNGFLAVYPGVKFRGKHGKAEGTMTCVFGRNGRSVTDVTFTFEGRGLAGFLSATERMEKNPRRITVTSYGSSVIDN</sequence>
<evidence type="ECO:0000256" key="1">
    <source>
        <dbReference type="SAM" id="SignalP"/>
    </source>
</evidence>
<proteinExistence type="predicted"/>